<reference evidence="5" key="1">
    <citation type="submission" date="2023-03" db="EMBL/GenBank/DDBJ databases">
        <authorList>
            <person name="Shen W."/>
            <person name="Cai J."/>
        </authorList>
    </citation>
    <scope>NUCLEOTIDE SEQUENCE</scope>
    <source>
        <strain evidence="5">P86-2</strain>
    </source>
</reference>
<comment type="similarity">
    <text evidence="1 4">Belongs to the glycosyl hydrolase 1 family.</text>
</comment>
<keyword evidence="3" id="KW-0326">Glycosidase</keyword>
<dbReference type="FunFam" id="3.20.20.80:FF:000004">
    <property type="entry name" value="Beta-glucosidase 6-phospho-beta-glucosidase"/>
    <property type="match status" value="1"/>
</dbReference>
<evidence type="ECO:0000313" key="6">
    <source>
        <dbReference type="Proteomes" id="UP001262817"/>
    </source>
</evidence>
<name>A0AAJ2ISY8_9LACT</name>
<dbReference type="Gene3D" id="3.20.20.80">
    <property type="entry name" value="Glycosidases"/>
    <property type="match status" value="1"/>
</dbReference>
<dbReference type="GO" id="GO:0005829">
    <property type="term" value="C:cytosol"/>
    <property type="evidence" value="ECO:0007669"/>
    <property type="project" value="TreeGrafter"/>
</dbReference>
<dbReference type="SUPFAM" id="SSF51445">
    <property type="entry name" value="(Trans)glycosidases"/>
    <property type="match status" value="1"/>
</dbReference>
<dbReference type="GO" id="GO:0016052">
    <property type="term" value="P:carbohydrate catabolic process"/>
    <property type="evidence" value="ECO:0007669"/>
    <property type="project" value="TreeGrafter"/>
</dbReference>
<dbReference type="EMBL" id="JARPXR010000008">
    <property type="protein sequence ID" value="MDT2584063.1"/>
    <property type="molecule type" value="Genomic_DNA"/>
</dbReference>
<dbReference type="InterPro" id="IPR017853">
    <property type="entry name" value="GH"/>
</dbReference>
<dbReference type="InterPro" id="IPR001360">
    <property type="entry name" value="Glyco_hydro_1"/>
</dbReference>
<comment type="caution">
    <text evidence="5">The sequence shown here is derived from an EMBL/GenBank/DDBJ whole genome shotgun (WGS) entry which is preliminary data.</text>
</comment>
<evidence type="ECO:0000256" key="2">
    <source>
        <dbReference type="ARBA" id="ARBA00022801"/>
    </source>
</evidence>
<dbReference type="AlphaFoldDB" id="A0AAJ2ISY8"/>
<organism evidence="5 6">
    <name type="scientific">Lactococcus petauri</name>
    <dbReference type="NCBI Taxonomy" id="1940789"/>
    <lineage>
        <taxon>Bacteria</taxon>
        <taxon>Bacillati</taxon>
        <taxon>Bacillota</taxon>
        <taxon>Bacilli</taxon>
        <taxon>Lactobacillales</taxon>
        <taxon>Streptococcaceae</taxon>
        <taxon>Lactococcus</taxon>
    </lineage>
</organism>
<dbReference type="Pfam" id="PF00232">
    <property type="entry name" value="Glyco_hydro_1"/>
    <property type="match status" value="1"/>
</dbReference>
<sequence length="477" mass="56019">MHTLQFPQNFWWGAATSGPQSEGRFKKTHDNIFDYDFDNYQEKFWGAIGPDVASNFFNDFREDVKLMKGAGLNSLRTSIQWTRLIDDLEEGTTNAEGAKFYSQVIDCLLEYNIKPIINLHHFDLPVELLHKYGGWESKHVVDLYIKFAKTAFELFSDRVTDWFTHNEPMVVVECGYLLQFHYPNIVDGKKAVQVAYNLHLASAKAIAAFRQINQNPQGKIGIILNLTPSYPKNEEKVHAKAAHMADLWQNRLFLDASVKGHFPQELVDILDKENALWEWTEDELDTIAKNTIDYLGCNYYHPARVQAPKYSSDSLAQDFRPDKYYEHYERRGVRMNADRGWEIHPQTIYHMAKTIQEDYGNIPWFISENGMGVENENRFLDEENQIQDNYRITFMIEHLYWLHRGIQEGSNCFGYHVWTPIDCWSWRNSFKNRYGLISLDYPKQIKKLKNSAHWFKELSSSSVLRIPDDILEKYKDY</sequence>
<protein>
    <submittedName>
        <fullName evidence="5">Glycoside hydrolase family 1 protein</fullName>
    </submittedName>
</protein>
<dbReference type="PANTHER" id="PTHR10353:SF139">
    <property type="entry name" value="6-PHOSPHO-BETA-GLUCOSIDASE GMUD"/>
    <property type="match status" value="1"/>
</dbReference>
<proteinExistence type="inferred from homology"/>
<gene>
    <name evidence="5" type="ORF">P7D17_08090</name>
</gene>
<accession>A0AAJ2ISY8</accession>
<evidence type="ECO:0000256" key="1">
    <source>
        <dbReference type="ARBA" id="ARBA00010838"/>
    </source>
</evidence>
<evidence type="ECO:0000256" key="4">
    <source>
        <dbReference type="RuleBase" id="RU003690"/>
    </source>
</evidence>
<dbReference type="RefSeq" id="WP_311843032.1">
    <property type="nucleotide sequence ID" value="NZ_JARPXR010000008.1"/>
</dbReference>
<dbReference type="Proteomes" id="UP001262817">
    <property type="component" value="Unassembled WGS sequence"/>
</dbReference>
<dbReference type="GO" id="GO:0008422">
    <property type="term" value="F:beta-glucosidase activity"/>
    <property type="evidence" value="ECO:0007669"/>
    <property type="project" value="TreeGrafter"/>
</dbReference>
<keyword evidence="2 5" id="KW-0378">Hydrolase</keyword>
<dbReference type="PRINTS" id="PR00131">
    <property type="entry name" value="GLHYDRLASE1"/>
</dbReference>
<evidence type="ECO:0000256" key="3">
    <source>
        <dbReference type="ARBA" id="ARBA00023295"/>
    </source>
</evidence>
<evidence type="ECO:0000313" key="5">
    <source>
        <dbReference type="EMBL" id="MDT2584063.1"/>
    </source>
</evidence>
<dbReference type="PANTHER" id="PTHR10353">
    <property type="entry name" value="GLYCOSYL HYDROLASE"/>
    <property type="match status" value="1"/>
</dbReference>